<dbReference type="Pfam" id="PF24016">
    <property type="entry name" value="DUF7330"/>
    <property type="match status" value="1"/>
</dbReference>
<feature type="compositionally biased region" description="Pro residues" evidence="1">
    <location>
        <begin position="17"/>
        <end position="34"/>
    </location>
</feature>
<comment type="caution">
    <text evidence="3">The sequence shown here is derived from an EMBL/GenBank/DDBJ whole genome shotgun (WGS) entry which is preliminary data.</text>
</comment>
<feature type="region of interest" description="Disordered" evidence="1">
    <location>
        <begin position="1"/>
        <end position="56"/>
    </location>
</feature>
<keyword evidence="4" id="KW-1185">Reference proteome</keyword>
<evidence type="ECO:0000256" key="1">
    <source>
        <dbReference type="SAM" id="MobiDB-lite"/>
    </source>
</evidence>
<protein>
    <recommendedName>
        <fullName evidence="2">DUF7330 domain-containing protein</fullName>
    </recommendedName>
</protein>
<evidence type="ECO:0000313" key="3">
    <source>
        <dbReference type="EMBL" id="KAJ7751539.1"/>
    </source>
</evidence>
<dbReference type="Proteomes" id="UP001215280">
    <property type="component" value="Unassembled WGS sequence"/>
</dbReference>
<dbReference type="InterPro" id="IPR055754">
    <property type="entry name" value="DUF7330"/>
</dbReference>
<reference evidence="3" key="1">
    <citation type="submission" date="2023-03" db="EMBL/GenBank/DDBJ databases">
        <title>Massive genome expansion in bonnet fungi (Mycena s.s.) driven by repeated elements and novel gene families across ecological guilds.</title>
        <authorList>
            <consortium name="Lawrence Berkeley National Laboratory"/>
            <person name="Harder C.B."/>
            <person name="Miyauchi S."/>
            <person name="Viragh M."/>
            <person name="Kuo A."/>
            <person name="Thoen E."/>
            <person name="Andreopoulos B."/>
            <person name="Lu D."/>
            <person name="Skrede I."/>
            <person name="Drula E."/>
            <person name="Henrissat B."/>
            <person name="Morin E."/>
            <person name="Kohler A."/>
            <person name="Barry K."/>
            <person name="LaButti K."/>
            <person name="Morin E."/>
            <person name="Salamov A."/>
            <person name="Lipzen A."/>
            <person name="Mereny Z."/>
            <person name="Hegedus B."/>
            <person name="Baldrian P."/>
            <person name="Stursova M."/>
            <person name="Weitz H."/>
            <person name="Taylor A."/>
            <person name="Grigoriev I.V."/>
            <person name="Nagy L.G."/>
            <person name="Martin F."/>
            <person name="Kauserud H."/>
        </authorList>
    </citation>
    <scope>NUCLEOTIDE SEQUENCE</scope>
    <source>
        <strain evidence="3">CBHHK188m</strain>
    </source>
</reference>
<gene>
    <name evidence="3" type="ORF">DFH07DRAFT_922056</name>
</gene>
<dbReference type="AlphaFoldDB" id="A0AAD7IVR3"/>
<dbReference type="EMBL" id="JARJLG010000078">
    <property type="protein sequence ID" value="KAJ7751539.1"/>
    <property type="molecule type" value="Genomic_DNA"/>
</dbReference>
<evidence type="ECO:0000259" key="2">
    <source>
        <dbReference type="Pfam" id="PF24016"/>
    </source>
</evidence>
<organism evidence="3 4">
    <name type="scientific">Mycena maculata</name>
    <dbReference type="NCBI Taxonomy" id="230809"/>
    <lineage>
        <taxon>Eukaryota</taxon>
        <taxon>Fungi</taxon>
        <taxon>Dikarya</taxon>
        <taxon>Basidiomycota</taxon>
        <taxon>Agaricomycotina</taxon>
        <taxon>Agaricomycetes</taxon>
        <taxon>Agaricomycetidae</taxon>
        <taxon>Agaricales</taxon>
        <taxon>Marasmiineae</taxon>
        <taxon>Mycenaceae</taxon>
        <taxon>Mycena</taxon>
    </lineage>
</organism>
<accession>A0AAD7IVR3</accession>
<feature type="domain" description="DUF7330" evidence="2">
    <location>
        <begin position="55"/>
        <end position="242"/>
    </location>
</feature>
<proteinExistence type="predicted"/>
<evidence type="ECO:0000313" key="4">
    <source>
        <dbReference type="Proteomes" id="UP001215280"/>
    </source>
</evidence>
<name>A0AAD7IVR3_9AGAR</name>
<sequence>MILKDAEALANSVSGPDDPPPAYANFPPSSPSPSPSQLARGVPSPEPPAALKPTNFLSLSRSNASIQGTYVIDPRINIPPFLQPPLAPDETEATRRNVFVETSFGGHIDVELFVVGGEAVDSEHRQRVEMLLKSSNAGITAKLHAPGSRPSIRLTAHSYYGHITLAIPRSFRGPVTVTTRFGSLKFAGDLAGAVTTLGEADGTHRCFVGELGDDWADAADGWAGDEIRVEATHRGVRLLYDTDAGAGGHDNGWGKGLFGKLLGL</sequence>